<evidence type="ECO:0000313" key="3">
    <source>
        <dbReference type="Proteomes" id="UP001498398"/>
    </source>
</evidence>
<reference evidence="2 3" key="1">
    <citation type="submission" date="2024-01" db="EMBL/GenBank/DDBJ databases">
        <title>A draft genome for the cacao thread blight pathogen Marasmiellus scandens.</title>
        <authorList>
            <person name="Baruah I.K."/>
            <person name="Leung J."/>
            <person name="Bukari Y."/>
            <person name="Amoako-Attah I."/>
            <person name="Meinhardt L.W."/>
            <person name="Bailey B.A."/>
            <person name="Cohen S.P."/>
        </authorList>
    </citation>
    <scope>NUCLEOTIDE SEQUENCE [LARGE SCALE GENOMIC DNA]</scope>
    <source>
        <strain evidence="2 3">GH-19</strain>
    </source>
</reference>
<dbReference type="Gene3D" id="3.40.50.1820">
    <property type="entry name" value="alpha/beta hydrolase"/>
    <property type="match status" value="1"/>
</dbReference>
<sequence length="251" mass="27897">MSLCQDCIKGVRHEGTPSGEFKKINGVDCYISTPQGEYAKDKVLLFLLDAYGMQTVNGQLLADDFAVNGYKTVMMDYFNGDPVPEGTLDDPNHNFNLVEWVGKHNQRVVRPLIDKVITALKEEGVTQFAATGYCFGGRYCFDLALDNIIQVTIVSHPSLLKIPEDLERYASISKAPLLINSCTFDQQLPLEAQATADKIFGDGKFAPGYRREYFEGCTHGFAVRGDLNDPKVKAGKEGAFKAAVEWLNKYF</sequence>
<dbReference type="SUPFAM" id="SSF53474">
    <property type="entry name" value="alpha/beta-Hydrolases"/>
    <property type="match status" value="1"/>
</dbReference>
<dbReference type="Pfam" id="PF01738">
    <property type="entry name" value="DLH"/>
    <property type="match status" value="1"/>
</dbReference>
<protein>
    <recommendedName>
        <fullName evidence="1">Dienelactone hydrolase domain-containing protein</fullName>
    </recommendedName>
</protein>
<gene>
    <name evidence="2" type="ORF">VKT23_007394</name>
</gene>
<dbReference type="EMBL" id="JBANRG010000010">
    <property type="protein sequence ID" value="KAK7462814.1"/>
    <property type="molecule type" value="Genomic_DNA"/>
</dbReference>
<keyword evidence="3" id="KW-1185">Reference proteome</keyword>
<dbReference type="InterPro" id="IPR002925">
    <property type="entry name" value="Dienelactn_hydro"/>
</dbReference>
<dbReference type="PANTHER" id="PTHR17630:SF44">
    <property type="entry name" value="PROTEIN AIM2"/>
    <property type="match status" value="1"/>
</dbReference>
<organism evidence="2 3">
    <name type="scientific">Marasmiellus scandens</name>
    <dbReference type="NCBI Taxonomy" id="2682957"/>
    <lineage>
        <taxon>Eukaryota</taxon>
        <taxon>Fungi</taxon>
        <taxon>Dikarya</taxon>
        <taxon>Basidiomycota</taxon>
        <taxon>Agaricomycotina</taxon>
        <taxon>Agaricomycetes</taxon>
        <taxon>Agaricomycetidae</taxon>
        <taxon>Agaricales</taxon>
        <taxon>Marasmiineae</taxon>
        <taxon>Omphalotaceae</taxon>
        <taxon>Marasmiellus</taxon>
    </lineage>
</organism>
<dbReference type="InterPro" id="IPR029058">
    <property type="entry name" value="AB_hydrolase_fold"/>
</dbReference>
<evidence type="ECO:0000259" key="1">
    <source>
        <dbReference type="Pfam" id="PF01738"/>
    </source>
</evidence>
<comment type="caution">
    <text evidence="2">The sequence shown here is derived from an EMBL/GenBank/DDBJ whole genome shotgun (WGS) entry which is preliminary data.</text>
</comment>
<feature type="domain" description="Dienelactone hydrolase" evidence="1">
    <location>
        <begin position="28"/>
        <end position="250"/>
    </location>
</feature>
<name>A0ABR1JMA2_9AGAR</name>
<evidence type="ECO:0000313" key="2">
    <source>
        <dbReference type="EMBL" id="KAK7462814.1"/>
    </source>
</evidence>
<dbReference type="Proteomes" id="UP001498398">
    <property type="component" value="Unassembled WGS sequence"/>
</dbReference>
<dbReference type="PANTHER" id="PTHR17630">
    <property type="entry name" value="DIENELACTONE HYDROLASE"/>
    <property type="match status" value="1"/>
</dbReference>
<accession>A0ABR1JMA2</accession>
<proteinExistence type="predicted"/>